<evidence type="ECO:0000313" key="2">
    <source>
        <dbReference type="EMBL" id="ADD08458.1"/>
    </source>
</evidence>
<name>B5I9R4_ACIB4</name>
<proteinExistence type="predicted"/>
<dbReference type="InterPro" id="IPR058240">
    <property type="entry name" value="rSAM_sf"/>
</dbReference>
<dbReference type="SFLD" id="SFLDG01113">
    <property type="entry name" value="Uncharacterised_Radical_SAM_Su"/>
    <property type="match status" value="1"/>
</dbReference>
<dbReference type="InterPro" id="IPR013785">
    <property type="entry name" value="Aldolase_TIM"/>
</dbReference>
<reference evidence="2" key="1">
    <citation type="submission" date="2010-02" db="EMBL/GenBank/DDBJ databases">
        <title>Complete sequence of Aciduliprofundum boonei T469.</title>
        <authorList>
            <consortium name="US DOE Joint Genome Institute"/>
            <person name="Lucas S."/>
            <person name="Copeland A."/>
            <person name="Lapidus A."/>
            <person name="Cheng J.-F."/>
            <person name="Bruce D."/>
            <person name="Goodwin L."/>
            <person name="Pitluck S."/>
            <person name="Saunders E."/>
            <person name="Detter J.C."/>
            <person name="Han C."/>
            <person name="Tapia R."/>
            <person name="Land M."/>
            <person name="Hauser L."/>
            <person name="Kyrpides N."/>
            <person name="Mikhailova N."/>
            <person name="Flores G."/>
            <person name="Reysenbach A.-L."/>
            <person name="Woyke T."/>
        </authorList>
    </citation>
    <scope>NUCLEOTIDE SEQUENCE</scope>
    <source>
        <strain evidence="2">T469</strain>
    </source>
</reference>
<dbReference type="GO" id="GO:0051536">
    <property type="term" value="F:iron-sulfur cluster binding"/>
    <property type="evidence" value="ECO:0007669"/>
    <property type="project" value="InterPro"/>
</dbReference>
<dbReference type="GO" id="GO:0003824">
    <property type="term" value="F:catalytic activity"/>
    <property type="evidence" value="ECO:0007669"/>
    <property type="project" value="InterPro"/>
</dbReference>
<dbReference type="PANTHER" id="PTHR43288:SF2">
    <property type="entry name" value="RADICAL SAM CORE DOMAIN-CONTAINING PROTEIN"/>
    <property type="match status" value="1"/>
</dbReference>
<dbReference type="InterPro" id="IPR007197">
    <property type="entry name" value="rSAM"/>
</dbReference>
<feature type="domain" description="Elp3/MiaA/NifB-like radical SAM core" evidence="1">
    <location>
        <begin position="15"/>
        <end position="217"/>
    </location>
</feature>
<gene>
    <name evidence="2" type="ordered locus">Aboo_0647</name>
</gene>
<dbReference type="eggNOG" id="arCOG05825">
    <property type="taxonomic scope" value="Archaea"/>
</dbReference>
<evidence type="ECO:0000313" key="3">
    <source>
        <dbReference type="Proteomes" id="UP000001400"/>
    </source>
</evidence>
<dbReference type="PANTHER" id="PTHR43288">
    <property type="entry name" value="BIOTIN SYNTHASE-RELATED PROTEIN, RADICAL SAM SUPERFAMILY"/>
    <property type="match status" value="1"/>
</dbReference>
<dbReference type="InterPro" id="IPR006638">
    <property type="entry name" value="Elp3/MiaA/NifB-like_rSAM"/>
</dbReference>
<dbReference type="Gene3D" id="3.20.20.70">
    <property type="entry name" value="Aldolase class I"/>
    <property type="match status" value="1"/>
</dbReference>
<dbReference type="EMBL" id="CP001941">
    <property type="protein sequence ID" value="ADD08458.1"/>
    <property type="molecule type" value="Genomic_DNA"/>
</dbReference>
<dbReference type="HOGENOM" id="CLU_067819_1_0_2"/>
<dbReference type="AlphaFoldDB" id="B5I9R4"/>
<dbReference type="SMART" id="SM00729">
    <property type="entry name" value="Elp3"/>
    <property type="match status" value="1"/>
</dbReference>
<sequence length="279" mass="31820">MFLAIMFIYYPASSFPSISITGEFCALKCKHCNGYYLKGMLPITTPEKLIDFAKKNEGKIKGFLLSGGSTKEGKVPLKKFAPAVKWIVENTSLIVNVHTGIIDERDIEYLEEMQPHHISFDVIGSTETIKNVIGINKTKEDYFHALDLLDSSSLNYSPHIIAGLDFGKIKGEYDSLEKIRELRRFNNLVLIVLIPTKGTPMEDVNLNREEILNFFNYALSTIPPKKIVLGCMRPRDFHEIEELCVEKNCKGIVIPSPKTMRMMKEKNMEIIRRDMCCVF</sequence>
<protein>
    <submittedName>
        <fullName evidence="2">Radical SAM domain protein</fullName>
    </submittedName>
</protein>
<dbReference type="SUPFAM" id="SSF102114">
    <property type="entry name" value="Radical SAM enzymes"/>
    <property type="match status" value="1"/>
</dbReference>
<dbReference type="SFLD" id="SFLDS00029">
    <property type="entry name" value="Radical_SAM"/>
    <property type="match status" value="1"/>
</dbReference>
<dbReference type="KEGG" id="abi:Aboo_0647"/>
<dbReference type="Pfam" id="PF04055">
    <property type="entry name" value="Radical_SAM"/>
    <property type="match status" value="1"/>
</dbReference>
<dbReference type="STRING" id="439481.Aboo_0647"/>
<dbReference type="Proteomes" id="UP000001400">
    <property type="component" value="Chromosome"/>
</dbReference>
<dbReference type="OrthoDB" id="35347at2157"/>
<dbReference type="CDD" id="cd01335">
    <property type="entry name" value="Radical_SAM"/>
    <property type="match status" value="1"/>
</dbReference>
<accession>B5I9R4</accession>
<evidence type="ECO:0000259" key="1">
    <source>
        <dbReference type="SMART" id="SM00729"/>
    </source>
</evidence>
<keyword evidence="3" id="KW-1185">Reference proteome</keyword>
<organism evidence="2 3">
    <name type="scientific">Aciduliprofundum boonei (strain DSM 19572 / T469)</name>
    <dbReference type="NCBI Taxonomy" id="439481"/>
    <lineage>
        <taxon>Archaea</taxon>
        <taxon>Methanobacteriati</taxon>
        <taxon>Thermoplasmatota</taxon>
        <taxon>DHVE2 group</taxon>
        <taxon>Candidatus Aciduliprofundum</taxon>
    </lineage>
</organism>